<keyword evidence="2" id="KW-1185">Reference proteome</keyword>
<dbReference type="PANTHER" id="PTHR10974:SF6">
    <property type="entry name" value="PROTEIN CBG19234"/>
    <property type="match status" value="1"/>
</dbReference>
<dbReference type="GO" id="GO:0005615">
    <property type="term" value="C:extracellular space"/>
    <property type="evidence" value="ECO:0007669"/>
    <property type="project" value="TreeGrafter"/>
</dbReference>
<dbReference type="SUPFAM" id="SSF53649">
    <property type="entry name" value="Alkaline phosphatase-like"/>
    <property type="match status" value="1"/>
</dbReference>
<dbReference type="CDD" id="cd16021">
    <property type="entry name" value="ALP_like"/>
    <property type="match status" value="1"/>
</dbReference>
<evidence type="ECO:0000313" key="1">
    <source>
        <dbReference type="EMBL" id="KAJ6217636.1"/>
    </source>
</evidence>
<accession>A0A9Q0M1Y2</accession>
<dbReference type="InterPro" id="IPR004245">
    <property type="entry name" value="DUF229"/>
</dbReference>
<evidence type="ECO:0000313" key="2">
    <source>
        <dbReference type="Proteomes" id="UP001142055"/>
    </source>
</evidence>
<organism evidence="1 2">
    <name type="scientific">Blomia tropicalis</name>
    <name type="common">Mite</name>
    <dbReference type="NCBI Taxonomy" id="40697"/>
    <lineage>
        <taxon>Eukaryota</taxon>
        <taxon>Metazoa</taxon>
        <taxon>Ecdysozoa</taxon>
        <taxon>Arthropoda</taxon>
        <taxon>Chelicerata</taxon>
        <taxon>Arachnida</taxon>
        <taxon>Acari</taxon>
        <taxon>Acariformes</taxon>
        <taxon>Sarcoptiformes</taxon>
        <taxon>Astigmata</taxon>
        <taxon>Glycyphagoidea</taxon>
        <taxon>Echimyopodidae</taxon>
        <taxon>Blomia</taxon>
    </lineage>
</organism>
<dbReference type="EMBL" id="JAPWDV010000003">
    <property type="protein sequence ID" value="KAJ6217636.1"/>
    <property type="molecule type" value="Genomic_DNA"/>
</dbReference>
<dbReference type="Pfam" id="PF02995">
    <property type="entry name" value="DUF229"/>
    <property type="match status" value="1"/>
</dbReference>
<comment type="caution">
    <text evidence="1">The sequence shown here is derived from an EMBL/GenBank/DDBJ whole genome shotgun (WGS) entry which is preliminary data.</text>
</comment>
<proteinExistence type="predicted"/>
<dbReference type="Proteomes" id="UP001142055">
    <property type="component" value="Chromosome 3"/>
</dbReference>
<dbReference type="Gene3D" id="3.40.720.10">
    <property type="entry name" value="Alkaline Phosphatase, subunit A"/>
    <property type="match status" value="1"/>
</dbReference>
<dbReference type="InterPro" id="IPR017850">
    <property type="entry name" value="Alkaline_phosphatase_core_sf"/>
</dbReference>
<gene>
    <name evidence="1" type="ORF">RDWZM_008793</name>
</gene>
<dbReference type="PANTHER" id="PTHR10974">
    <property type="entry name" value="FI08016P-RELATED"/>
    <property type="match status" value="1"/>
</dbReference>
<name>A0A9Q0M1Y2_BLOTA</name>
<dbReference type="FunFam" id="3.40.720.10:FF:000017">
    <property type="entry name" value="Predicted protein"/>
    <property type="match status" value="1"/>
</dbReference>
<dbReference type="AlphaFoldDB" id="A0A9Q0M1Y2"/>
<sequence length="596" mass="69776">MQLVIDSSKQTCQLPIDISPFDSSILPYLKSLPKQIICSVNASNFQSLTFIDEIDGRLKQVSPSYNCYFRLINKNINDDNIVQYSPENILDPVNGLKLDKIENYVQVKCDQDNYENVHFWFNLTSNNNNLHLNSTSWKPSVLILVIESLSRLNYLRYLNETQSILENKYGNLYYLEGLNKMEDNSFVNMVPLLTGKRAYHKELPGDNNAGPYDEWPFIWNDFRRAGYLTAFVEDYSKFSLFNYEAKGFVNGKPTDIYPRPFWTHLFSEVNTNFLKWYPFNLDPCYKNRVPRVDIFFDQIHNFMEQSSKMKIPIFAYTFYIELTHNDFNKVQTLDYHLSKFLKQSSTYLNDTIFILMGDHGNRFGSALQTTIGRVEERMPLFGIHLPERLLRMYPHLGDKLRTNRRRLSTWLDIHRMLVDIANNNFTVNKNENLFESSSSYSPWRENISLGRTCKSALISEQHCACDRRITLDHQTSVLAKDASIAFVSYLNERISHHKECRRLHLDHILKAELKFPSETTAHAKGFQQQIEITVNISPSNGTFQGTLYRTARQFEWKVYKGQVARFDEYGSQSSCVTERYLKKICLCRSFKKNNKI</sequence>
<reference evidence="1" key="1">
    <citation type="submission" date="2022-12" db="EMBL/GenBank/DDBJ databases">
        <title>Genome assemblies of Blomia tropicalis.</title>
        <authorList>
            <person name="Cui Y."/>
        </authorList>
    </citation>
    <scope>NUCLEOTIDE SEQUENCE</scope>
    <source>
        <tissue evidence="1">Adult mites</tissue>
    </source>
</reference>
<protein>
    <submittedName>
        <fullName evidence="1">Uncharacterized protein</fullName>
    </submittedName>
</protein>
<dbReference type="OMA" id="ESWHIAF"/>